<dbReference type="InterPro" id="IPR006694">
    <property type="entry name" value="Fatty_acid_hydroxylase"/>
</dbReference>
<evidence type="ECO:0000256" key="1">
    <source>
        <dbReference type="ARBA" id="ARBA00004370"/>
    </source>
</evidence>
<dbReference type="PANTHER" id="PTHR11863">
    <property type="entry name" value="STEROL DESATURASE"/>
    <property type="match status" value="1"/>
</dbReference>
<comment type="caution">
    <text evidence="7">The sequence shown here is derived from an EMBL/GenBank/DDBJ whole genome shotgun (WGS) entry which is preliminary data.</text>
</comment>
<evidence type="ECO:0000256" key="5">
    <source>
        <dbReference type="SAM" id="Phobius"/>
    </source>
</evidence>
<dbReference type="GO" id="GO:0016491">
    <property type="term" value="F:oxidoreductase activity"/>
    <property type="evidence" value="ECO:0007669"/>
    <property type="project" value="InterPro"/>
</dbReference>
<dbReference type="EMBL" id="JAATJC010000001">
    <property type="protein sequence ID" value="NJC05868.1"/>
    <property type="molecule type" value="Genomic_DNA"/>
</dbReference>
<keyword evidence="2 5" id="KW-0812">Transmembrane</keyword>
<dbReference type="GO" id="GO:0005506">
    <property type="term" value="F:iron ion binding"/>
    <property type="evidence" value="ECO:0007669"/>
    <property type="project" value="InterPro"/>
</dbReference>
<feature type="transmembrane region" description="Helical" evidence="5">
    <location>
        <begin position="45"/>
        <end position="72"/>
    </location>
</feature>
<comment type="subcellular location">
    <subcellularLocation>
        <location evidence="1">Membrane</location>
    </subcellularLocation>
</comment>
<dbReference type="RefSeq" id="WP_168068702.1">
    <property type="nucleotide sequence ID" value="NZ_JAATJC010000001.1"/>
</dbReference>
<keyword evidence="8" id="KW-1185">Reference proteome</keyword>
<dbReference type="AlphaFoldDB" id="A0A7X5Y6X4"/>
<evidence type="ECO:0000256" key="2">
    <source>
        <dbReference type="ARBA" id="ARBA00022692"/>
    </source>
</evidence>
<feature type="transmembrane region" description="Helical" evidence="5">
    <location>
        <begin position="141"/>
        <end position="169"/>
    </location>
</feature>
<evidence type="ECO:0000256" key="3">
    <source>
        <dbReference type="ARBA" id="ARBA00022989"/>
    </source>
</evidence>
<name>A0A7X5Y6X4_9SPHN</name>
<evidence type="ECO:0000313" key="8">
    <source>
        <dbReference type="Proteomes" id="UP000558192"/>
    </source>
</evidence>
<organism evidence="7 8">
    <name type="scientific">Sphingomonas kaistensis</name>
    <dbReference type="NCBI Taxonomy" id="298708"/>
    <lineage>
        <taxon>Bacteria</taxon>
        <taxon>Pseudomonadati</taxon>
        <taxon>Pseudomonadota</taxon>
        <taxon>Alphaproteobacteria</taxon>
        <taxon>Sphingomonadales</taxon>
        <taxon>Sphingomonadaceae</taxon>
        <taxon>Sphingomonas</taxon>
    </lineage>
</organism>
<feature type="domain" description="Fatty acid hydroxylase" evidence="6">
    <location>
        <begin position="92"/>
        <end position="228"/>
    </location>
</feature>
<keyword evidence="3 5" id="KW-1133">Transmembrane helix</keyword>
<protein>
    <submittedName>
        <fullName evidence="7">Sterol desaturase/sphingolipid hydroxylase (Fatty acid hydroxylase superfamily)</fullName>
    </submittedName>
</protein>
<dbReference type="Pfam" id="PF04116">
    <property type="entry name" value="FA_hydroxylase"/>
    <property type="match status" value="1"/>
</dbReference>
<dbReference type="InterPro" id="IPR050307">
    <property type="entry name" value="Sterol_Desaturase_Related"/>
</dbReference>
<dbReference type="GO" id="GO:0008610">
    <property type="term" value="P:lipid biosynthetic process"/>
    <property type="evidence" value="ECO:0007669"/>
    <property type="project" value="InterPro"/>
</dbReference>
<evidence type="ECO:0000313" key="7">
    <source>
        <dbReference type="EMBL" id="NJC05868.1"/>
    </source>
</evidence>
<keyword evidence="4 5" id="KW-0472">Membrane</keyword>
<proteinExistence type="predicted"/>
<feature type="transmembrane region" description="Helical" evidence="5">
    <location>
        <begin position="79"/>
        <end position="103"/>
    </location>
</feature>
<dbReference type="GO" id="GO:0016020">
    <property type="term" value="C:membrane"/>
    <property type="evidence" value="ECO:0007669"/>
    <property type="project" value="UniProtKB-SubCell"/>
</dbReference>
<sequence length="268" mass="30331">MTFPWQLEPWIRFGAFAGVLALLALAELAAPRRRQAVGRALRWPANLGIVALDTLLVRLLFPIAAVGAAIFAEERGWGLFNLLALPAWAEITLAVIILDLLIYGQHVLFHAVPSLWRVHRVHHADLEFDVTTGLRFHPIEILLSMAIKIAAVMMLGAAALAVLIFEVLLNATAMWSHSNLRLPPSIDRLLRHLFVTPDMHRVHHSILPRETHSNFGFNLALWDKMFGTYRHQPEAGHEGMTIGIPHFREQRELKLHRLLLQPFRTEGK</sequence>
<dbReference type="Proteomes" id="UP000558192">
    <property type="component" value="Unassembled WGS sequence"/>
</dbReference>
<gene>
    <name evidence="7" type="ORF">GGQ97_001661</name>
</gene>
<reference evidence="7 8" key="1">
    <citation type="submission" date="2020-03" db="EMBL/GenBank/DDBJ databases">
        <title>Genomic Encyclopedia of Type Strains, Phase IV (KMG-IV): sequencing the most valuable type-strain genomes for metagenomic binning, comparative biology and taxonomic classification.</title>
        <authorList>
            <person name="Goeker M."/>
        </authorList>
    </citation>
    <scope>NUCLEOTIDE SEQUENCE [LARGE SCALE GENOMIC DNA]</scope>
    <source>
        <strain evidence="7 8">DSM 16846</strain>
    </source>
</reference>
<evidence type="ECO:0000256" key="4">
    <source>
        <dbReference type="ARBA" id="ARBA00023136"/>
    </source>
</evidence>
<evidence type="ECO:0000259" key="6">
    <source>
        <dbReference type="Pfam" id="PF04116"/>
    </source>
</evidence>
<accession>A0A7X5Y6X4</accession>